<dbReference type="AlphaFoldDB" id="A0A0C9YJ16"/>
<dbReference type="Proteomes" id="UP000054477">
    <property type="component" value="Unassembled WGS sequence"/>
</dbReference>
<reference evidence="2 3" key="1">
    <citation type="submission" date="2014-04" db="EMBL/GenBank/DDBJ databases">
        <authorList>
            <consortium name="DOE Joint Genome Institute"/>
            <person name="Kuo A."/>
            <person name="Kohler A."/>
            <person name="Nagy L.G."/>
            <person name="Floudas D."/>
            <person name="Copeland A."/>
            <person name="Barry K.W."/>
            <person name="Cichocki N."/>
            <person name="Veneault-Fourrey C."/>
            <person name="LaButti K."/>
            <person name="Lindquist E.A."/>
            <person name="Lipzen A."/>
            <person name="Lundell T."/>
            <person name="Morin E."/>
            <person name="Murat C."/>
            <person name="Sun H."/>
            <person name="Tunlid A."/>
            <person name="Henrissat B."/>
            <person name="Grigoriev I.V."/>
            <person name="Hibbett D.S."/>
            <person name="Martin F."/>
            <person name="Nordberg H.P."/>
            <person name="Cantor M.N."/>
            <person name="Hua S.X."/>
        </authorList>
    </citation>
    <scope>NUCLEOTIDE SEQUENCE [LARGE SCALE GENOMIC DNA]</scope>
    <source>
        <strain evidence="2 3">LaAM-08-1</strain>
    </source>
</reference>
<protein>
    <submittedName>
        <fullName evidence="2">Uncharacterized protein</fullName>
    </submittedName>
</protein>
<evidence type="ECO:0000313" key="3">
    <source>
        <dbReference type="Proteomes" id="UP000054477"/>
    </source>
</evidence>
<evidence type="ECO:0000313" key="2">
    <source>
        <dbReference type="EMBL" id="KIK08043.1"/>
    </source>
</evidence>
<dbReference type="HOGENOM" id="CLU_1015877_0_0_1"/>
<gene>
    <name evidence="2" type="ORF">K443DRAFT_608324</name>
</gene>
<feature type="region of interest" description="Disordered" evidence="1">
    <location>
        <begin position="125"/>
        <end position="147"/>
    </location>
</feature>
<name>A0A0C9YJ16_9AGAR</name>
<proteinExistence type="predicted"/>
<feature type="compositionally biased region" description="Low complexity" evidence="1">
    <location>
        <begin position="132"/>
        <end position="142"/>
    </location>
</feature>
<reference evidence="3" key="2">
    <citation type="submission" date="2015-01" db="EMBL/GenBank/DDBJ databases">
        <title>Evolutionary Origins and Diversification of the Mycorrhizal Mutualists.</title>
        <authorList>
            <consortium name="DOE Joint Genome Institute"/>
            <consortium name="Mycorrhizal Genomics Consortium"/>
            <person name="Kohler A."/>
            <person name="Kuo A."/>
            <person name="Nagy L.G."/>
            <person name="Floudas D."/>
            <person name="Copeland A."/>
            <person name="Barry K.W."/>
            <person name="Cichocki N."/>
            <person name="Veneault-Fourrey C."/>
            <person name="LaButti K."/>
            <person name="Lindquist E.A."/>
            <person name="Lipzen A."/>
            <person name="Lundell T."/>
            <person name="Morin E."/>
            <person name="Murat C."/>
            <person name="Riley R."/>
            <person name="Ohm R."/>
            <person name="Sun H."/>
            <person name="Tunlid A."/>
            <person name="Henrissat B."/>
            <person name="Grigoriev I.V."/>
            <person name="Hibbett D.S."/>
            <person name="Martin F."/>
        </authorList>
    </citation>
    <scope>NUCLEOTIDE SEQUENCE [LARGE SCALE GENOMIC DNA]</scope>
    <source>
        <strain evidence="3">LaAM-08-1</strain>
    </source>
</reference>
<accession>A0A0C9YJ16</accession>
<keyword evidence="3" id="KW-1185">Reference proteome</keyword>
<evidence type="ECO:0000256" key="1">
    <source>
        <dbReference type="SAM" id="MobiDB-lite"/>
    </source>
</evidence>
<organism evidence="2 3">
    <name type="scientific">Laccaria amethystina LaAM-08-1</name>
    <dbReference type="NCBI Taxonomy" id="1095629"/>
    <lineage>
        <taxon>Eukaryota</taxon>
        <taxon>Fungi</taxon>
        <taxon>Dikarya</taxon>
        <taxon>Basidiomycota</taxon>
        <taxon>Agaricomycotina</taxon>
        <taxon>Agaricomycetes</taxon>
        <taxon>Agaricomycetidae</taxon>
        <taxon>Agaricales</taxon>
        <taxon>Agaricineae</taxon>
        <taxon>Hydnangiaceae</taxon>
        <taxon>Laccaria</taxon>
    </lineage>
</organism>
<dbReference type="EMBL" id="KN838544">
    <property type="protein sequence ID" value="KIK08043.1"/>
    <property type="molecule type" value="Genomic_DNA"/>
</dbReference>
<feature type="region of interest" description="Disordered" evidence="1">
    <location>
        <begin position="250"/>
        <end position="274"/>
    </location>
</feature>
<sequence length="274" mass="30189">MTGEKCFPDVLFSSNARVSFPSTRIHNDGLRVAPNPLPLLEANAPTTPRGYAQRPHFLHTLSVCITPTTALANTWCPTLPGTRFFKLGNIQGRQSLFCRSSDFPSFSSVSDYIVHSGAQDTPTKCKLGISHSSAKTGPTTSSPSPPILQPNCELNPICNVLMHTTLLCSRTYPSSHFPSDSDSSSTGHSDSSSTGLLDTTDVQLRWLWWRADVREGAPGPHRYRHLTSYQLRTPRYAARTRMHSAYSTLSFPPLHQAPTHLIPGPPRRPSRNGR</sequence>